<reference evidence="1 2" key="1">
    <citation type="journal article" date="2016" name="Int. J. Syst. Evol. Microbiol.">
        <title>Pseudaminobacter manganicus sp. nov., isolated from sludge of a manganese mine.</title>
        <authorList>
            <person name="Li J."/>
            <person name="Huang J."/>
            <person name="Liao S."/>
            <person name="Wang G."/>
        </authorList>
    </citation>
    <scope>NUCLEOTIDE SEQUENCE [LARGE SCALE GENOMIC DNA]</scope>
    <source>
        <strain evidence="1 2">JH-7</strain>
    </source>
</reference>
<dbReference type="Pfam" id="PF07372">
    <property type="entry name" value="DUF1491"/>
    <property type="match status" value="1"/>
</dbReference>
<dbReference type="Proteomes" id="UP000191905">
    <property type="component" value="Unassembled WGS sequence"/>
</dbReference>
<evidence type="ECO:0008006" key="3">
    <source>
        <dbReference type="Google" id="ProtNLM"/>
    </source>
</evidence>
<dbReference type="Gene3D" id="3.40.1530.20">
    <property type="entry name" value="Protein of unknown function (DUF1491)"/>
    <property type="match status" value="1"/>
</dbReference>
<dbReference type="AlphaFoldDB" id="A0A1V8RPZ7"/>
<proteinExistence type="predicted"/>
<dbReference type="RefSeq" id="WP_080920021.1">
    <property type="nucleotide sequence ID" value="NZ_MDET01000019.1"/>
</dbReference>
<dbReference type="InterPro" id="IPR009964">
    <property type="entry name" value="DUF1491"/>
</dbReference>
<organism evidence="1 2">
    <name type="scientific">Manganibacter manganicus</name>
    <dbReference type="NCBI Taxonomy" id="1873176"/>
    <lineage>
        <taxon>Bacteria</taxon>
        <taxon>Pseudomonadati</taxon>
        <taxon>Pseudomonadota</taxon>
        <taxon>Alphaproteobacteria</taxon>
        <taxon>Hyphomicrobiales</taxon>
        <taxon>Phyllobacteriaceae</taxon>
        <taxon>Manganibacter</taxon>
    </lineage>
</organism>
<dbReference type="STRING" id="1873176.BFN67_19545"/>
<dbReference type="EMBL" id="MDET01000019">
    <property type="protein sequence ID" value="OQM75203.1"/>
    <property type="molecule type" value="Genomic_DNA"/>
</dbReference>
<keyword evidence="2" id="KW-1185">Reference proteome</keyword>
<accession>A0A1V8RPZ7</accession>
<comment type="caution">
    <text evidence="1">The sequence shown here is derived from an EMBL/GenBank/DDBJ whole genome shotgun (WGS) entry which is preliminary data.</text>
</comment>
<gene>
    <name evidence="1" type="ORF">BFN67_19545</name>
</gene>
<dbReference type="OrthoDB" id="9809136at2"/>
<evidence type="ECO:0000313" key="1">
    <source>
        <dbReference type="EMBL" id="OQM75203.1"/>
    </source>
</evidence>
<sequence>MRVTSDLWVSALIRRVFSAGGFAAIMRRGAAEAGAIFILSRTRLGEVMLFGPAPQVDYDTARPDERFFTPLSADEDMAAIEARLAKETRFDPDIWVVEIEIGVIPVEDLIVVRSGPL</sequence>
<evidence type="ECO:0000313" key="2">
    <source>
        <dbReference type="Proteomes" id="UP000191905"/>
    </source>
</evidence>
<name>A0A1V8RPZ7_9HYPH</name>
<protein>
    <recommendedName>
        <fullName evidence="3">DUF1491 domain-containing protein</fullName>
    </recommendedName>
</protein>